<gene>
    <name evidence="2" type="ORF">GCM10010420_52500</name>
</gene>
<feature type="transmembrane region" description="Helical" evidence="1">
    <location>
        <begin position="214"/>
        <end position="234"/>
    </location>
</feature>
<reference evidence="3" key="1">
    <citation type="journal article" date="2019" name="Int. J. Syst. Evol. Microbiol.">
        <title>The Global Catalogue of Microorganisms (GCM) 10K type strain sequencing project: providing services to taxonomists for standard genome sequencing and annotation.</title>
        <authorList>
            <consortium name="The Broad Institute Genomics Platform"/>
            <consortium name="The Broad Institute Genome Sequencing Center for Infectious Disease"/>
            <person name="Wu L."/>
            <person name="Ma J."/>
        </authorList>
    </citation>
    <scope>NUCLEOTIDE SEQUENCE [LARGE SCALE GENOMIC DNA]</scope>
    <source>
        <strain evidence="3">JCM 6921</strain>
    </source>
</reference>
<keyword evidence="1" id="KW-0812">Transmembrane</keyword>
<dbReference type="RefSeq" id="WP_344633613.1">
    <property type="nucleotide sequence ID" value="NZ_BAAATJ010000035.1"/>
</dbReference>
<evidence type="ECO:0000313" key="2">
    <source>
        <dbReference type="EMBL" id="GAA2415882.1"/>
    </source>
</evidence>
<name>A0ABP5VZK7_9ACTN</name>
<keyword evidence="1" id="KW-0472">Membrane</keyword>
<feature type="transmembrane region" description="Helical" evidence="1">
    <location>
        <begin position="297"/>
        <end position="316"/>
    </location>
</feature>
<evidence type="ECO:0000313" key="3">
    <source>
        <dbReference type="Proteomes" id="UP001500058"/>
    </source>
</evidence>
<evidence type="ECO:0008006" key="4">
    <source>
        <dbReference type="Google" id="ProtNLM"/>
    </source>
</evidence>
<feature type="transmembrane region" description="Helical" evidence="1">
    <location>
        <begin position="188"/>
        <end position="207"/>
    </location>
</feature>
<dbReference type="EMBL" id="BAAATJ010000035">
    <property type="protein sequence ID" value="GAA2415882.1"/>
    <property type="molecule type" value="Genomic_DNA"/>
</dbReference>
<accession>A0ABP5VZK7</accession>
<evidence type="ECO:0000256" key="1">
    <source>
        <dbReference type="SAM" id="Phobius"/>
    </source>
</evidence>
<dbReference type="Proteomes" id="UP001500058">
    <property type="component" value="Unassembled WGS sequence"/>
</dbReference>
<organism evidence="2 3">
    <name type="scientific">Streptomyces glaucosporus</name>
    <dbReference type="NCBI Taxonomy" id="284044"/>
    <lineage>
        <taxon>Bacteria</taxon>
        <taxon>Bacillati</taxon>
        <taxon>Actinomycetota</taxon>
        <taxon>Actinomycetes</taxon>
        <taxon>Kitasatosporales</taxon>
        <taxon>Streptomycetaceae</taxon>
        <taxon>Streptomyces</taxon>
    </lineage>
</organism>
<protein>
    <recommendedName>
        <fullName evidence="4">Integral membrane protein</fullName>
    </recommendedName>
</protein>
<keyword evidence="3" id="KW-1185">Reference proteome</keyword>
<sequence>MTGTRRLLWLQLGALIALTGLATALLAAAYDDTHRRPDAVRDRTAPAVLEVAAARSALMSAHVAARGHLASGLTDEAGTDETYRTQIAAAVQSVSQIGDRQVAGEDGRRALSTVNALLVVYQETIVLSVRHAERGALGRAWFHSADTILNRKQTGILARLDELQRDQLDELSEQTKFTGARRAGWESAVAALVLLAVALAAVQVVLYRRFPERLNPWLLAACLILLASVKPVTWAQGTQRLMEDARRELVEVVNRQSGVWADEGFQGKELDRMRNVTAGALKEVTQDMDATADRGTGVAAIVVGGVAVAALSLAGLQRHLRQYRFRW</sequence>
<proteinExistence type="predicted"/>
<keyword evidence="1" id="KW-1133">Transmembrane helix</keyword>
<comment type="caution">
    <text evidence="2">The sequence shown here is derived from an EMBL/GenBank/DDBJ whole genome shotgun (WGS) entry which is preliminary data.</text>
</comment>